<evidence type="ECO:0000313" key="2">
    <source>
        <dbReference type="Proteomes" id="UP000183567"/>
    </source>
</evidence>
<accession>A0A1J8Q5Q5</accession>
<evidence type="ECO:0000313" key="1">
    <source>
        <dbReference type="EMBL" id="OJA08632.1"/>
    </source>
</evidence>
<sequence>MHKQNCIRPKAASPA</sequence>
<comment type="caution">
    <text evidence="1">The sequence shown here is derived from an EMBL/GenBank/DDBJ whole genome shotgun (WGS) entry which is preliminary data.</text>
</comment>
<keyword evidence="2" id="KW-1185">Reference proteome</keyword>
<name>A0A1J8Q5Q5_9AGAM</name>
<organism evidence="1 2">
    <name type="scientific">Rhizopogon vesiculosus</name>
    <dbReference type="NCBI Taxonomy" id="180088"/>
    <lineage>
        <taxon>Eukaryota</taxon>
        <taxon>Fungi</taxon>
        <taxon>Dikarya</taxon>
        <taxon>Basidiomycota</taxon>
        <taxon>Agaricomycotina</taxon>
        <taxon>Agaricomycetes</taxon>
        <taxon>Agaricomycetidae</taxon>
        <taxon>Boletales</taxon>
        <taxon>Suillineae</taxon>
        <taxon>Rhizopogonaceae</taxon>
        <taxon>Rhizopogon</taxon>
    </lineage>
</organism>
<proteinExistence type="predicted"/>
<dbReference type="EMBL" id="LVVM01006242">
    <property type="protein sequence ID" value="OJA08632.1"/>
    <property type="molecule type" value="Genomic_DNA"/>
</dbReference>
<reference evidence="1" key="1">
    <citation type="submission" date="2016-03" db="EMBL/GenBank/DDBJ databases">
        <title>Comparative genomics of the ectomycorrhizal sister species Rhizopogon vinicolor and Rhizopogon vesiculosus (Basidiomycota: Boletales) reveals a divergence of the mating type B locus.</title>
        <authorList>
            <person name="Mujic A.B."/>
            <person name="Kuo A."/>
            <person name="Tritt A."/>
            <person name="Lipzen A."/>
            <person name="Chen C."/>
            <person name="Johnson J."/>
            <person name="Sharma A."/>
            <person name="Barry K."/>
            <person name="Grigoriev I.V."/>
            <person name="Spatafora J.W."/>
        </authorList>
    </citation>
    <scope>NUCLEOTIDE SEQUENCE [LARGE SCALE GENOMIC DNA]</scope>
    <source>
        <strain evidence="1">AM-OR11-056</strain>
    </source>
</reference>
<feature type="non-terminal residue" evidence="1">
    <location>
        <position position="15"/>
    </location>
</feature>
<gene>
    <name evidence="1" type="ORF">AZE42_06968</name>
</gene>
<dbReference type="Proteomes" id="UP000183567">
    <property type="component" value="Unassembled WGS sequence"/>
</dbReference>
<protein>
    <submittedName>
        <fullName evidence="1">Uncharacterized protein</fullName>
    </submittedName>
</protein>